<evidence type="ECO:0000259" key="3">
    <source>
        <dbReference type="Pfam" id="PF05569"/>
    </source>
</evidence>
<dbReference type="CDD" id="cd07341">
    <property type="entry name" value="M56_BlaR1_MecR1_like"/>
    <property type="match status" value="1"/>
</dbReference>
<comment type="caution">
    <text evidence="4">The sequence shown here is derived from an EMBL/GenBank/DDBJ whole genome shotgun (WGS) entry which is preliminary data.</text>
</comment>
<name>A0A4Q8M4S1_9GAMM</name>
<proteinExistence type="predicted"/>
<feature type="transmembrane region" description="Helical" evidence="2">
    <location>
        <begin position="310"/>
        <end position="331"/>
    </location>
</feature>
<evidence type="ECO:0000256" key="1">
    <source>
        <dbReference type="SAM" id="MobiDB-lite"/>
    </source>
</evidence>
<gene>
    <name evidence="4" type="ORF">EA655_09765</name>
</gene>
<dbReference type="InterPro" id="IPR008756">
    <property type="entry name" value="Peptidase_M56"/>
</dbReference>
<dbReference type="EMBL" id="SHMG01000004">
    <property type="protein sequence ID" value="TAA43541.1"/>
    <property type="molecule type" value="Genomic_DNA"/>
</dbReference>
<dbReference type="RefSeq" id="WP_130534321.1">
    <property type="nucleotide sequence ID" value="NZ_SHMG01000004.1"/>
</dbReference>
<keyword evidence="2" id="KW-0472">Membrane</keyword>
<feature type="transmembrane region" description="Helical" evidence="2">
    <location>
        <begin position="12"/>
        <end position="30"/>
    </location>
</feature>
<feature type="domain" description="Peptidase M56" evidence="3">
    <location>
        <begin position="12"/>
        <end position="305"/>
    </location>
</feature>
<dbReference type="PANTHER" id="PTHR34978:SF3">
    <property type="entry name" value="SLR0241 PROTEIN"/>
    <property type="match status" value="1"/>
</dbReference>
<feature type="transmembrane region" description="Helical" evidence="2">
    <location>
        <begin position="111"/>
        <end position="133"/>
    </location>
</feature>
<dbReference type="Pfam" id="PF05569">
    <property type="entry name" value="Peptidase_M56"/>
    <property type="match status" value="1"/>
</dbReference>
<dbReference type="AlphaFoldDB" id="A0A4Q8M4S1"/>
<dbReference type="PANTHER" id="PTHR34978">
    <property type="entry name" value="POSSIBLE SENSOR-TRANSDUCER PROTEIN BLAR"/>
    <property type="match status" value="1"/>
</dbReference>
<dbReference type="Proteomes" id="UP000294164">
    <property type="component" value="Unassembled WGS sequence"/>
</dbReference>
<dbReference type="InterPro" id="IPR052173">
    <property type="entry name" value="Beta-lactam_resp_regulator"/>
</dbReference>
<keyword evidence="2" id="KW-0812">Transmembrane</keyword>
<evidence type="ECO:0000256" key="2">
    <source>
        <dbReference type="SAM" id="Phobius"/>
    </source>
</evidence>
<accession>A0A4Q8M4S1</accession>
<feature type="compositionally biased region" description="Low complexity" evidence="1">
    <location>
        <begin position="351"/>
        <end position="371"/>
    </location>
</feature>
<organism evidence="4 5">
    <name type="scientific">Pseudoxanthomonas winnipegensis</name>
    <dbReference type="NCBI Taxonomy" id="2480810"/>
    <lineage>
        <taxon>Bacteria</taxon>
        <taxon>Pseudomonadati</taxon>
        <taxon>Pseudomonadota</taxon>
        <taxon>Gammaproteobacteria</taxon>
        <taxon>Lysobacterales</taxon>
        <taxon>Lysobacteraceae</taxon>
        <taxon>Pseudoxanthomonas</taxon>
    </lineage>
</organism>
<feature type="compositionally biased region" description="Pro residues" evidence="1">
    <location>
        <begin position="387"/>
        <end position="406"/>
    </location>
</feature>
<dbReference type="OrthoDB" id="15218at2"/>
<sequence length="617" mass="64998">MDAFASELITRLATTSVQTALLVALVWALCRALPRLPASTQCWLWWTVALQAVIGLVAAPLELPWLPAAARASSASSALAPAAEATAPLVLAPVAPLASMPTSAPLLAMPAWQTALLALWLAGILVMGLRTALAWRASRALVRASHPCDDAVLCGALRLAAEAHGLRTAPPLRLSRQISSPQLVGVRRPVLLLPTPEAARIGDDDLDMALTHELVHLRRRDLWWGLLPALAQHVAFFHPLVHYAVREYGVAREAAVDAAVIAGNRHCRGDYGRLLVRLGVARRPGAGLASASPSFLSLKRRLLMLQNTHAFPRIGAALILAVVAVAGVTPLRLVAAPPQEATANTPVPSLPAVAAPAARPADTVRPATPAAPADPAPAPKAKRAWLPPSPPAPPAPSAPPAPPAPPAESTMTTHGLFHMSHDANRDAYVLVQGDQSVMDGSSTDLRRARALDDGKGVLFVRRAGRSYVIRDAATLARFKAVYAETSRLGEAQGKLGEQQGALGERQGRIGGRMGEIGGRLGELAVREAQLALAGGNDAASRKAIEDARRATEKARAEMEDPAMQSEMAELARQQAKLGQQQAVLGKQQAEASARAQREADILIKQTIQSGLAQPIDG</sequence>
<protein>
    <recommendedName>
        <fullName evidence="3">Peptidase M56 domain-containing protein</fullName>
    </recommendedName>
</protein>
<feature type="transmembrane region" description="Helical" evidence="2">
    <location>
        <begin position="42"/>
        <end position="61"/>
    </location>
</feature>
<feature type="region of interest" description="Disordered" evidence="1">
    <location>
        <begin position="339"/>
        <end position="412"/>
    </location>
</feature>
<evidence type="ECO:0000313" key="4">
    <source>
        <dbReference type="EMBL" id="TAA43541.1"/>
    </source>
</evidence>
<reference evidence="4 5" key="1">
    <citation type="submission" date="2019-02" db="EMBL/GenBank/DDBJ databases">
        <title>WGS of Pseudoxanthomonas species novum from clinical isolates.</title>
        <authorList>
            <person name="Bernier A.-M."/>
            <person name="Bernard K."/>
            <person name="Vachon A."/>
        </authorList>
    </citation>
    <scope>NUCLEOTIDE SEQUENCE [LARGE SCALE GENOMIC DNA]</scope>
    <source>
        <strain evidence="4 5">NML130969</strain>
    </source>
</reference>
<evidence type="ECO:0000313" key="5">
    <source>
        <dbReference type="Proteomes" id="UP000294164"/>
    </source>
</evidence>
<keyword evidence="2" id="KW-1133">Transmembrane helix</keyword>